<dbReference type="SMART" id="SM00715">
    <property type="entry name" value="LA"/>
    <property type="match status" value="1"/>
</dbReference>
<dbReference type="SUPFAM" id="SSF46785">
    <property type="entry name" value="Winged helix' DNA-binding domain"/>
    <property type="match status" value="1"/>
</dbReference>
<dbReference type="Proteomes" id="UP001157418">
    <property type="component" value="Unassembled WGS sequence"/>
</dbReference>
<sequence length="443" mass="49493">MILQNLVAGVEIANIWSEETNGVFQGRRLRPSYATLISPTVVPFHFQRSEEAKRRRGFLRQPSLSLSLSLSSLSSLQMEGGGEEVIMPIHDPDVLPVGSPEETIMDPHFENQSQESDELPPPPPPSAADTATLTDELRDKIIKQVEYYFSDENLRTDKFLLKYLAKDEEGYVPVAVIASFKKMKKLTHHKSLIVAALKESSLLTLSSNEKKVKRVHPFPLTEALDPELCTVLVENLPEDHTVENMKKIFGQAGVIKKITIHEENAAKEQRKCSIEEKLLSGKLHAVVEYNTVEAAENAVATLNNEQDWRHGMRVKLLKRKVKIAQRKKGHDSEKKINVQVDPHPPMEKENQQSSEHHDDILNEEEKNGNRNCQNQNRRRSRKNKYQGASGIGIGMGHGTLVHNNNNHIHGGEVSKPPPGPRMPDGTKGFTMGRGRGGGGSPNV</sequence>
<keyword evidence="10" id="KW-1185">Reference proteome</keyword>
<feature type="region of interest" description="Disordered" evidence="6">
    <location>
        <begin position="322"/>
        <end position="443"/>
    </location>
</feature>
<feature type="domain" description="HTH La-type RNA-binding" evidence="8">
    <location>
        <begin position="131"/>
        <end position="222"/>
    </location>
</feature>
<dbReference type="Pfam" id="PF05383">
    <property type="entry name" value="La"/>
    <property type="match status" value="1"/>
</dbReference>
<evidence type="ECO:0000259" key="8">
    <source>
        <dbReference type="PROSITE" id="PS50961"/>
    </source>
</evidence>
<keyword evidence="4" id="KW-0539">Nucleus</keyword>
<dbReference type="EMBL" id="CAKMRJ010005634">
    <property type="protein sequence ID" value="CAH1448760.1"/>
    <property type="molecule type" value="Genomic_DNA"/>
</dbReference>
<feature type="domain" description="RRM" evidence="7">
    <location>
        <begin position="229"/>
        <end position="328"/>
    </location>
</feature>
<reference evidence="9 10" key="1">
    <citation type="submission" date="2022-01" db="EMBL/GenBank/DDBJ databases">
        <authorList>
            <person name="Xiong W."/>
            <person name="Schranz E."/>
        </authorList>
    </citation>
    <scope>NUCLEOTIDE SEQUENCE [LARGE SCALE GENOMIC DNA]</scope>
</reference>
<dbReference type="PANTHER" id="PTHR22792:SF159">
    <property type="entry name" value="LA-RELATED PROTEIN 1B-RELATED"/>
    <property type="match status" value="1"/>
</dbReference>
<dbReference type="GO" id="GO:1990904">
    <property type="term" value="C:ribonucleoprotein complex"/>
    <property type="evidence" value="ECO:0007669"/>
    <property type="project" value="InterPro"/>
</dbReference>
<dbReference type="Gene3D" id="1.10.10.10">
    <property type="entry name" value="Winged helix-like DNA-binding domain superfamily/Winged helix DNA-binding domain"/>
    <property type="match status" value="1"/>
</dbReference>
<organism evidence="9 10">
    <name type="scientific">Lactuca virosa</name>
    <dbReference type="NCBI Taxonomy" id="75947"/>
    <lineage>
        <taxon>Eukaryota</taxon>
        <taxon>Viridiplantae</taxon>
        <taxon>Streptophyta</taxon>
        <taxon>Embryophyta</taxon>
        <taxon>Tracheophyta</taxon>
        <taxon>Spermatophyta</taxon>
        <taxon>Magnoliopsida</taxon>
        <taxon>eudicotyledons</taxon>
        <taxon>Gunneridae</taxon>
        <taxon>Pentapetalae</taxon>
        <taxon>asterids</taxon>
        <taxon>campanulids</taxon>
        <taxon>Asterales</taxon>
        <taxon>Asteraceae</taxon>
        <taxon>Cichorioideae</taxon>
        <taxon>Cichorieae</taxon>
        <taxon>Lactucinae</taxon>
        <taxon>Lactuca</taxon>
    </lineage>
</organism>
<dbReference type="AlphaFoldDB" id="A0AAU9PEK0"/>
<dbReference type="InterPro" id="IPR012677">
    <property type="entry name" value="Nucleotide-bd_a/b_plait_sf"/>
</dbReference>
<feature type="compositionally biased region" description="Basic and acidic residues" evidence="6">
    <location>
        <begin position="344"/>
        <end position="368"/>
    </location>
</feature>
<evidence type="ECO:0000259" key="7">
    <source>
        <dbReference type="PROSITE" id="PS50102"/>
    </source>
</evidence>
<evidence type="ECO:0000256" key="1">
    <source>
        <dbReference type="ARBA" id="ARBA00002339"/>
    </source>
</evidence>
<feature type="compositionally biased region" description="Gly residues" evidence="6">
    <location>
        <begin position="431"/>
        <end position="443"/>
    </location>
</feature>
<dbReference type="SMART" id="SM00360">
    <property type="entry name" value="RRM"/>
    <property type="match status" value="1"/>
</dbReference>
<accession>A0AAU9PEK0</accession>
<dbReference type="InterPro" id="IPR045180">
    <property type="entry name" value="La_dom_prot"/>
</dbReference>
<dbReference type="PANTHER" id="PTHR22792">
    <property type="entry name" value="LUPUS LA PROTEIN-RELATED"/>
    <property type="match status" value="1"/>
</dbReference>
<comment type="subcellular location">
    <subcellularLocation>
        <location evidence="2">Nucleus</location>
    </subcellularLocation>
</comment>
<evidence type="ECO:0000256" key="2">
    <source>
        <dbReference type="ARBA" id="ARBA00004123"/>
    </source>
</evidence>
<dbReference type="GO" id="GO:0006396">
    <property type="term" value="P:RNA processing"/>
    <property type="evidence" value="ECO:0007669"/>
    <property type="project" value="InterPro"/>
</dbReference>
<dbReference type="Gene3D" id="3.30.70.330">
    <property type="match status" value="1"/>
</dbReference>
<dbReference type="PROSITE" id="PS50102">
    <property type="entry name" value="RRM"/>
    <property type="match status" value="1"/>
</dbReference>
<dbReference type="InterPro" id="IPR006630">
    <property type="entry name" value="La_HTH"/>
</dbReference>
<dbReference type="InterPro" id="IPR035979">
    <property type="entry name" value="RBD_domain_sf"/>
</dbReference>
<feature type="region of interest" description="Disordered" evidence="6">
    <location>
        <begin position="110"/>
        <end position="129"/>
    </location>
</feature>
<dbReference type="PRINTS" id="PR00302">
    <property type="entry name" value="LUPUSLA"/>
</dbReference>
<proteinExistence type="predicted"/>
<dbReference type="SUPFAM" id="SSF54928">
    <property type="entry name" value="RNA-binding domain, RBD"/>
    <property type="match status" value="1"/>
</dbReference>
<dbReference type="GO" id="GO:0005634">
    <property type="term" value="C:nucleus"/>
    <property type="evidence" value="ECO:0007669"/>
    <property type="project" value="UniProtKB-SubCell"/>
</dbReference>
<dbReference type="GO" id="GO:0003729">
    <property type="term" value="F:mRNA binding"/>
    <property type="evidence" value="ECO:0007669"/>
    <property type="project" value="TreeGrafter"/>
</dbReference>
<dbReference type="FunFam" id="1.10.10.10:FF:000158">
    <property type="entry name" value="La ribonucleoprotein domain family member 7"/>
    <property type="match status" value="1"/>
</dbReference>
<evidence type="ECO:0000256" key="5">
    <source>
        <dbReference type="PROSITE-ProRule" id="PRU00332"/>
    </source>
</evidence>
<keyword evidence="3 5" id="KW-0694">RNA-binding</keyword>
<dbReference type="InterPro" id="IPR036390">
    <property type="entry name" value="WH_DNA-bd_sf"/>
</dbReference>
<dbReference type="InterPro" id="IPR036388">
    <property type="entry name" value="WH-like_DNA-bd_sf"/>
</dbReference>
<dbReference type="InterPro" id="IPR000504">
    <property type="entry name" value="RRM_dom"/>
</dbReference>
<protein>
    <recommendedName>
        <fullName evidence="11">La-related protein 6A</fullName>
    </recommendedName>
</protein>
<evidence type="ECO:0000313" key="9">
    <source>
        <dbReference type="EMBL" id="CAH1448760.1"/>
    </source>
</evidence>
<dbReference type="PROSITE" id="PS50961">
    <property type="entry name" value="HTH_LA"/>
    <property type="match status" value="1"/>
</dbReference>
<evidence type="ECO:0008006" key="11">
    <source>
        <dbReference type="Google" id="ProtNLM"/>
    </source>
</evidence>
<dbReference type="InterPro" id="IPR002344">
    <property type="entry name" value="Lupus_La"/>
</dbReference>
<comment type="function">
    <text evidence="1">Transcriptional regulator.</text>
</comment>
<gene>
    <name evidence="9" type="ORF">LVIROSA_LOCUS34283</name>
</gene>
<evidence type="ECO:0000256" key="3">
    <source>
        <dbReference type="ARBA" id="ARBA00022884"/>
    </source>
</evidence>
<evidence type="ECO:0000256" key="6">
    <source>
        <dbReference type="SAM" id="MobiDB-lite"/>
    </source>
</evidence>
<evidence type="ECO:0000256" key="4">
    <source>
        <dbReference type="ARBA" id="ARBA00023242"/>
    </source>
</evidence>
<name>A0AAU9PEK0_9ASTR</name>
<evidence type="ECO:0000313" key="10">
    <source>
        <dbReference type="Proteomes" id="UP001157418"/>
    </source>
</evidence>
<comment type="caution">
    <text evidence="9">The sequence shown here is derived from an EMBL/GenBank/DDBJ whole genome shotgun (WGS) entry which is preliminary data.</text>
</comment>